<organism evidence="2 3">
    <name type="scientific">Cerrena zonata</name>
    <dbReference type="NCBI Taxonomy" id="2478898"/>
    <lineage>
        <taxon>Eukaryota</taxon>
        <taxon>Fungi</taxon>
        <taxon>Dikarya</taxon>
        <taxon>Basidiomycota</taxon>
        <taxon>Agaricomycotina</taxon>
        <taxon>Agaricomycetes</taxon>
        <taxon>Polyporales</taxon>
        <taxon>Cerrenaceae</taxon>
        <taxon>Cerrena</taxon>
    </lineage>
</organism>
<feature type="domain" description="F-box" evidence="1">
    <location>
        <begin position="38"/>
        <end position="102"/>
    </location>
</feature>
<reference evidence="2 3" key="1">
    <citation type="submission" date="2022-09" db="EMBL/GenBank/DDBJ databases">
        <authorList>
            <person name="Palmer J.M."/>
        </authorList>
    </citation>
    <scope>NUCLEOTIDE SEQUENCE [LARGE SCALE GENOMIC DNA]</scope>
    <source>
        <strain evidence="2 3">DSM 7382</strain>
    </source>
</reference>
<dbReference type="AlphaFoldDB" id="A0AAW0GD16"/>
<dbReference type="SUPFAM" id="SSF52047">
    <property type="entry name" value="RNI-like"/>
    <property type="match status" value="1"/>
</dbReference>
<name>A0AAW0GD16_9APHY</name>
<comment type="caution">
    <text evidence="2">The sequence shown here is derived from an EMBL/GenBank/DDBJ whole genome shotgun (WGS) entry which is preliminary data.</text>
</comment>
<keyword evidence="3" id="KW-1185">Reference proteome</keyword>
<evidence type="ECO:0000259" key="1">
    <source>
        <dbReference type="Pfam" id="PF12937"/>
    </source>
</evidence>
<dbReference type="EMBL" id="JASBNA010000005">
    <property type="protein sequence ID" value="KAK7691333.1"/>
    <property type="molecule type" value="Genomic_DNA"/>
</dbReference>
<proteinExistence type="predicted"/>
<evidence type="ECO:0000313" key="2">
    <source>
        <dbReference type="EMBL" id="KAK7691333.1"/>
    </source>
</evidence>
<evidence type="ECO:0000313" key="3">
    <source>
        <dbReference type="Proteomes" id="UP001385951"/>
    </source>
</evidence>
<sequence length="546" mass="59987">MPLVKLVAADETLNEMHHLSLDIPSSQDPPSVSKQAFIHRLPNELLADIFHLLIVDATKLNTVAVDDDSQTYHPYSWVSIVHVCSRWSSIVDGTPTLWSHVAIVDDIMVNSIAVMLLRSGNTSLHLTACTVKHPVPDAFMACMDIVLQELPRLCSIDAQVPIACCATIIESLLGLEPSHRLRSLILHSTSAPFSSRDQVKPFHASAQSLALETLIIQGFSVPQIDHFITRHANLREIDIMQFEDMPGMCSLLTVLSHLPLLESITLSSGNVGHDNNMPPSIPTVVLPHLRFLSLWLNLPCDALFIEHLIFPSTTKIDTVLCLFGTEATAGSLSALNVIVSKLKGSGVIGTPPILSSAQFAANEESDVALVVHSEDCPDILSPKFDDFCLRVSFHGNEFNCPPVDRRWALWQQLPLSNLKFVSLDDSAGADMWKKIAEKLDHIEILHLRNTSTFNSFGSLYLDSSPTASPGCFPSLHTLCISVNLLLDAESGINGLMQYLRICQVDGGLKKLIIRSSEDLDEAVILRIRGLVGELVLDRTTNELYAL</sequence>
<protein>
    <recommendedName>
        <fullName evidence="1">F-box domain-containing protein</fullName>
    </recommendedName>
</protein>
<dbReference type="Gene3D" id="1.20.1280.50">
    <property type="match status" value="1"/>
</dbReference>
<gene>
    <name evidence="2" type="ORF">QCA50_004727</name>
</gene>
<dbReference type="Pfam" id="PF12937">
    <property type="entry name" value="F-box-like"/>
    <property type="match status" value="1"/>
</dbReference>
<dbReference type="Proteomes" id="UP001385951">
    <property type="component" value="Unassembled WGS sequence"/>
</dbReference>
<dbReference type="InterPro" id="IPR001810">
    <property type="entry name" value="F-box_dom"/>
</dbReference>
<accession>A0AAW0GD16</accession>